<name>A0A2T7URF4_9RHOB</name>
<dbReference type="RefSeq" id="WP_107752183.1">
    <property type="nucleotide sequence ID" value="NZ_QBKF01000006.1"/>
</dbReference>
<protein>
    <submittedName>
        <fullName evidence="1">Uncharacterized protein</fullName>
    </submittedName>
</protein>
<sequence length="86" mass="8954">MHIIIQDHGDRCAIVATSVSSNTLFPLTITAAALRDGLRAILASPATKELACGPASLVRTAEGIDVTTSAGRFVIPYPHAFPLVLA</sequence>
<keyword evidence="2" id="KW-1185">Reference proteome</keyword>
<reference evidence="1 2" key="1">
    <citation type="journal article" date="2011" name="Syst. Appl. Microbiol.">
        <title>Defluviimonas denitrificans gen. nov., sp. nov., and Pararhodobacter aggregans gen. nov., sp. nov., non-phototrophic Rhodobacteraceae from the biofilter of a marine aquaculture.</title>
        <authorList>
            <person name="Foesel B.U."/>
            <person name="Drake H.L."/>
            <person name="Schramm A."/>
        </authorList>
    </citation>
    <scope>NUCLEOTIDE SEQUENCE [LARGE SCALE GENOMIC DNA]</scope>
    <source>
        <strain evidence="1 2">D1-19</strain>
    </source>
</reference>
<comment type="caution">
    <text evidence="1">The sequence shown here is derived from an EMBL/GenBank/DDBJ whole genome shotgun (WGS) entry which is preliminary data.</text>
</comment>
<proteinExistence type="predicted"/>
<dbReference type="OrthoDB" id="9967600at2"/>
<evidence type="ECO:0000313" key="1">
    <source>
        <dbReference type="EMBL" id="PVE47171.1"/>
    </source>
</evidence>
<dbReference type="EMBL" id="QDDR01000006">
    <property type="protein sequence ID" value="PVE47171.1"/>
    <property type="molecule type" value="Genomic_DNA"/>
</dbReference>
<dbReference type="Proteomes" id="UP000244810">
    <property type="component" value="Unassembled WGS sequence"/>
</dbReference>
<accession>A0A2T7URF4</accession>
<dbReference type="AlphaFoldDB" id="A0A2T7URF4"/>
<gene>
    <name evidence="1" type="ORF">DDE23_13065</name>
</gene>
<evidence type="ECO:0000313" key="2">
    <source>
        <dbReference type="Proteomes" id="UP000244810"/>
    </source>
</evidence>
<organism evidence="1 2">
    <name type="scientific">Pararhodobacter aggregans</name>
    <dbReference type="NCBI Taxonomy" id="404875"/>
    <lineage>
        <taxon>Bacteria</taxon>
        <taxon>Pseudomonadati</taxon>
        <taxon>Pseudomonadota</taxon>
        <taxon>Alphaproteobacteria</taxon>
        <taxon>Rhodobacterales</taxon>
        <taxon>Paracoccaceae</taxon>
        <taxon>Pararhodobacter</taxon>
    </lineage>
</organism>